<comment type="caution">
    <text evidence="17">The sequence shown here is derived from an EMBL/GenBank/DDBJ whole genome shotgun (WGS) entry which is preliminary data.</text>
</comment>
<dbReference type="Gene3D" id="1.20.210.10">
    <property type="entry name" value="Cytochrome c oxidase-like, subunit I domain"/>
    <property type="match status" value="1"/>
</dbReference>
<dbReference type="FunFam" id="1.20.210.10:FF:000002">
    <property type="entry name" value="Cytochrome o ubiquinol oxidase, subunit I"/>
    <property type="match status" value="1"/>
</dbReference>
<keyword evidence="3 14" id="KW-0813">Transport</keyword>
<evidence type="ECO:0000256" key="6">
    <source>
        <dbReference type="ARBA" id="ARBA00022660"/>
    </source>
</evidence>
<feature type="transmembrane region" description="Helical" evidence="15">
    <location>
        <begin position="425"/>
        <end position="449"/>
    </location>
</feature>
<accession>A0A937AJU4</accession>
<evidence type="ECO:0000256" key="8">
    <source>
        <dbReference type="ARBA" id="ARBA00022723"/>
    </source>
</evidence>
<proteinExistence type="inferred from homology"/>
<evidence type="ECO:0000256" key="7">
    <source>
        <dbReference type="ARBA" id="ARBA00022692"/>
    </source>
</evidence>
<feature type="transmembrane region" description="Helical" evidence="15">
    <location>
        <begin position="156"/>
        <end position="182"/>
    </location>
</feature>
<feature type="transmembrane region" description="Helical" evidence="15">
    <location>
        <begin position="461"/>
        <end position="483"/>
    </location>
</feature>
<dbReference type="PANTHER" id="PTHR10422">
    <property type="entry name" value="CYTOCHROME C OXIDASE SUBUNIT 1"/>
    <property type="match status" value="1"/>
</dbReference>
<dbReference type="PROSITE" id="PS00077">
    <property type="entry name" value="COX1_CUB"/>
    <property type="match status" value="1"/>
</dbReference>
<dbReference type="NCBIfam" id="TIGR02843">
    <property type="entry name" value="CyoB"/>
    <property type="match status" value="1"/>
</dbReference>
<gene>
    <name evidence="17" type="primary">cyoB</name>
    <name evidence="17" type="ORF">EU981_01540</name>
</gene>
<dbReference type="EMBL" id="SEOL01000002">
    <property type="protein sequence ID" value="MBL0848776.1"/>
    <property type="molecule type" value="Genomic_DNA"/>
</dbReference>
<keyword evidence="6 14" id="KW-0679">Respiratory chain</keyword>
<keyword evidence="5 14" id="KW-0349">Heme</keyword>
<reference evidence="17" key="1">
    <citation type="submission" date="2019-02" db="EMBL/GenBank/DDBJ databases">
        <title>A novel Candidatus Liberibacter species associated with the New Zealand native fuchsia psyllid, Ctenarytaina fuchsiae.</title>
        <authorList>
            <person name="Thompson S.M."/>
            <person name="Jorgensen N."/>
            <person name="David C."/>
            <person name="Bulman S.R."/>
            <person name="Smith G.R."/>
        </authorList>
    </citation>
    <scope>NUCLEOTIDE SEQUENCE</scope>
    <source>
        <strain evidence="17">Oxford</strain>
    </source>
</reference>
<keyword evidence="4" id="KW-1003">Cell membrane</keyword>
<dbReference type="GO" id="GO:0004129">
    <property type="term" value="F:cytochrome-c oxidase activity"/>
    <property type="evidence" value="ECO:0007669"/>
    <property type="project" value="InterPro"/>
</dbReference>
<comment type="subcellular location">
    <subcellularLocation>
        <location evidence="1">Cell membrane</location>
        <topology evidence="1">Multi-pass membrane protein</topology>
    </subcellularLocation>
</comment>
<evidence type="ECO:0000256" key="5">
    <source>
        <dbReference type="ARBA" id="ARBA00022617"/>
    </source>
</evidence>
<dbReference type="Proteomes" id="UP000736856">
    <property type="component" value="Unassembled WGS sequence"/>
</dbReference>
<evidence type="ECO:0000256" key="10">
    <source>
        <dbReference type="ARBA" id="ARBA00022989"/>
    </source>
</evidence>
<evidence type="ECO:0000256" key="12">
    <source>
        <dbReference type="ARBA" id="ARBA00023008"/>
    </source>
</evidence>
<evidence type="ECO:0000256" key="4">
    <source>
        <dbReference type="ARBA" id="ARBA00022475"/>
    </source>
</evidence>
<feature type="transmembrane region" description="Helical" evidence="15">
    <location>
        <begin position="24"/>
        <end position="48"/>
    </location>
</feature>
<feature type="transmembrane region" description="Helical" evidence="15">
    <location>
        <begin position="69"/>
        <end position="92"/>
    </location>
</feature>
<dbReference type="InterPro" id="IPR014207">
    <property type="entry name" value="Cyt_c_ubiqinol_oxidase_su1"/>
</dbReference>
<dbReference type="CDD" id="cd01662">
    <property type="entry name" value="Ubiquinol_Oxidase_I"/>
    <property type="match status" value="1"/>
</dbReference>
<dbReference type="GO" id="GO:0046872">
    <property type="term" value="F:metal ion binding"/>
    <property type="evidence" value="ECO:0007669"/>
    <property type="project" value="UniProtKB-KW"/>
</dbReference>
<dbReference type="GO" id="GO:0015990">
    <property type="term" value="P:electron transport coupled proton transport"/>
    <property type="evidence" value="ECO:0007669"/>
    <property type="project" value="TreeGrafter"/>
</dbReference>
<keyword evidence="9 14" id="KW-0249">Electron transport</keyword>
<keyword evidence="11" id="KW-0408">Iron</keyword>
<evidence type="ECO:0000256" key="2">
    <source>
        <dbReference type="ARBA" id="ARBA00009578"/>
    </source>
</evidence>
<feature type="transmembrane region" description="Helical" evidence="15">
    <location>
        <begin position="320"/>
        <end position="344"/>
    </location>
</feature>
<dbReference type="GO" id="GO:0016682">
    <property type="term" value="F:oxidoreductase activity, acting on diphenols and related substances as donors, oxygen as acceptor"/>
    <property type="evidence" value="ECO:0007669"/>
    <property type="project" value="InterPro"/>
</dbReference>
<evidence type="ECO:0000313" key="18">
    <source>
        <dbReference type="Proteomes" id="UP000736856"/>
    </source>
</evidence>
<dbReference type="Pfam" id="PF00115">
    <property type="entry name" value="COX1"/>
    <property type="match status" value="1"/>
</dbReference>
<dbReference type="GO" id="GO:0020037">
    <property type="term" value="F:heme binding"/>
    <property type="evidence" value="ECO:0007669"/>
    <property type="project" value="InterPro"/>
</dbReference>
<comment type="similarity">
    <text evidence="2 14">Belongs to the heme-copper respiratory oxidase family.</text>
</comment>
<sequence>MFQDINFYKLIFGRLTIDSIPYKIPIVVGTFCIVAMMGIAIISAISYYRLWGYLWREWFTSVDHKKIGIMYIVLSVVMLMRGGADAMMMRLHQAMASGGGSGYLDSHHYDQIFTAHGVIMIFFMAMPMVTGIMNFIIPLQIGARDVSFPFLNNLSFWMTAAGAVIIMFSLFIGEFATTGWLAYPPLSGIHYSPGVGVDYYIWGLQIAGIGTTLSGINLLVTIIKLRSPGMTMMKMPIFIWTAFCTNIMVVAAFPILTATLFLLTLDRYIGTHFFTNNLGGNPMMYINLIWIWGHPEVYILVLPAFGIYSEVVANFSRKRLFGYTSMVYATLAITVLSFTVWLHHFFTMGSGANVNAFFGIMTMVIAIPTGAKIFNWLFTMRFGRIRFEVPMLWTMGFMVTFLIGGMTGVLMAVPPADFVLHNSLFLIAHFHNTIIGGVVYGVFAGVVYWFPKAFGYKLDSFWGKASFWCWFIGFYVAFMPLYALGFKGATRRMSQFHDTSMNIYFVIALFGAVLIAAGIFSFLMSFIVSFLRRDRLLENNGDSWGGGRTLEWSTHSPPPEYNFAFTPVVSTIDAWSDMKEKGHHMPSHGFVPIHMPHNVATGIVLAALSVVFSFAMVWYIWWLAFLSFVSIVSYAIFHTFNYSDGYEIPAEDVASSEQIHRISKMHRSKGHCQND</sequence>
<dbReference type="InterPro" id="IPR023616">
    <property type="entry name" value="Cyt_c_oxase-like_su1_dom"/>
</dbReference>
<dbReference type="InterPro" id="IPR036927">
    <property type="entry name" value="Cyt_c_oxase-like_su1_sf"/>
</dbReference>
<keyword evidence="13 15" id="KW-0472">Membrane</keyword>
<feature type="transmembrane region" description="Helical" evidence="15">
    <location>
        <begin position="202"/>
        <end position="225"/>
    </location>
</feature>
<evidence type="ECO:0000256" key="3">
    <source>
        <dbReference type="ARBA" id="ARBA00022448"/>
    </source>
</evidence>
<dbReference type="PRINTS" id="PR01165">
    <property type="entry name" value="CYCOXIDASEI"/>
</dbReference>
<evidence type="ECO:0000256" key="11">
    <source>
        <dbReference type="ARBA" id="ARBA00023004"/>
    </source>
</evidence>
<dbReference type="GO" id="GO:0009060">
    <property type="term" value="P:aerobic respiration"/>
    <property type="evidence" value="ECO:0007669"/>
    <property type="project" value="InterPro"/>
</dbReference>
<name>A0A937AJU4_9HYPH</name>
<evidence type="ECO:0000256" key="14">
    <source>
        <dbReference type="RuleBase" id="RU000370"/>
    </source>
</evidence>
<evidence type="ECO:0000313" key="17">
    <source>
        <dbReference type="EMBL" id="MBL0848776.1"/>
    </source>
</evidence>
<dbReference type="GO" id="GO:0009486">
    <property type="term" value="F:cytochrome bo3 ubiquinol oxidase activity"/>
    <property type="evidence" value="ECO:0007669"/>
    <property type="project" value="TreeGrafter"/>
</dbReference>
<feature type="transmembrane region" description="Helical" evidence="15">
    <location>
        <begin position="237"/>
        <end position="263"/>
    </location>
</feature>
<feature type="transmembrane region" description="Helical" evidence="15">
    <location>
        <begin position="390"/>
        <end position="413"/>
    </location>
</feature>
<feature type="transmembrane region" description="Helical" evidence="15">
    <location>
        <begin position="503"/>
        <end position="531"/>
    </location>
</feature>
<keyword evidence="7 14" id="KW-0812">Transmembrane</keyword>
<evidence type="ECO:0000256" key="9">
    <source>
        <dbReference type="ARBA" id="ARBA00022982"/>
    </source>
</evidence>
<keyword evidence="12" id="KW-0186">Copper</keyword>
<dbReference type="PROSITE" id="PS50855">
    <property type="entry name" value="COX1"/>
    <property type="match status" value="1"/>
</dbReference>
<feature type="transmembrane region" description="Helical" evidence="15">
    <location>
        <begin position="356"/>
        <end position="378"/>
    </location>
</feature>
<dbReference type="AlphaFoldDB" id="A0A937AJU4"/>
<evidence type="ECO:0000256" key="13">
    <source>
        <dbReference type="ARBA" id="ARBA00023136"/>
    </source>
</evidence>
<dbReference type="GO" id="GO:0005886">
    <property type="term" value="C:plasma membrane"/>
    <property type="evidence" value="ECO:0007669"/>
    <property type="project" value="UniProtKB-SubCell"/>
</dbReference>
<protein>
    <submittedName>
        <fullName evidence="17">Cytochrome o ubiquinol oxidase subunit I</fullName>
    </submittedName>
</protein>
<feature type="domain" description="Cytochrome oxidase subunit I profile" evidence="16">
    <location>
        <begin position="49"/>
        <end position="570"/>
    </location>
</feature>
<dbReference type="GO" id="GO:0022904">
    <property type="term" value="P:respiratory electron transport chain"/>
    <property type="evidence" value="ECO:0007669"/>
    <property type="project" value="TreeGrafter"/>
</dbReference>
<dbReference type="InterPro" id="IPR023615">
    <property type="entry name" value="Cyt_c_Oxase_su1_BS"/>
</dbReference>
<organism evidence="17 18">
    <name type="scientific">Candidatus Liberibacter ctenarytainae</name>
    <dbReference type="NCBI Taxonomy" id="2020335"/>
    <lineage>
        <taxon>Bacteria</taxon>
        <taxon>Pseudomonadati</taxon>
        <taxon>Pseudomonadota</taxon>
        <taxon>Alphaproteobacteria</taxon>
        <taxon>Hyphomicrobiales</taxon>
        <taxon>Rhizobiaceae</taxon>
        <taxon>Liberibacter</taxon>
    </lineage>
</organism>
<evidence type="ECO:0000259" key="16">
    <source>
        <dbReference type="PROSITE" id="PS50855"/>
    </source>
</evidence>
<dbReference type="SUPFAM" id="SSF81442">
    <property type="entry name" value="Cytochrome c oxidase subunit I-like"/>
    <property type="match status" value="1"/>
</dbReference>
<dbReference type="PANTHER" id="PTHR10422:SF35">
    <property type="entry name" value="CYTOCHROME BO(3) UBIQUINOL OXIDASE SUBUNIT 1"/>
    <property type="match status" value="1"/>
</dbReference>
<evidence type="ECO:0000256" key="15">
    <source>
        <dbReference type="SAM" id="Phobius"/>
    </source>
</evidence>
<evidence type="ECO:0000256" key="1">
    <source>
        <dbReference type="ARBA" id="ARBA00004651"/>
    </source>
</evidence>
<keyword evidence="10 15" id="KW-1133">Transmembrane helix</keyword>
<feature type="transmembrane region" description="Helical" evidence="15">
    <location>
        <begin position="112"/>
        <end position="136"/>
    </location>
</feature>
<keyword evidence="8" id="KW-0479">Metal-binding</keyword>
<feature type="transmembrane region" description="Helical" evidence="15">
    <location>
        <begin position="283"/>
        <end position="308"/>
    </location>
</feature>
<dbReference type="InterPro" id="IPR000883">
    <property type="entry name" value="Cyt_C_Oxase_1"/>
</dbReference>